<dbReference type="SUPFAM" id="SSF54001">
    <property type="entry name" value="Cysteine proteinases"/>
    <property type="match status" value="1"/>
</dbReference>
<evidence type="ECO:0000259" key="3">
    <source>
        <dbReference type="SMART" id="SM00645"/>
    </source>
</evidence>
<dbReference type="CDD" id="cd02620">
    <property type="entry name" value="Peptidase_C1A_CathepsinB"/>
    <property type="match status" value="1"/>
</dbReference>
<dbReference type="GO" id="GO:0006508">
    <property type="term" value="P:proteolysis"/>
    <property type="evidence" value="ECO:0007669"/>
    <property type="project" value="InterPro"/>
</dbReference>
<dbReference type="Pfam" id="PF00112">
    <property type="entry name" value="Peptidase_C1"/>
    <property type="match status" value="1"/>
</dbReference>
<evidence type="ECO:0000313" key="5">
    <source>
        <dbReference type="Proteomes" id="UP000593567"/>
    </source>
</evidence>
<proteinExistence type="inferred from homology"/>
<feature type="chain" id="PRO_5029852427" evidence="2">
    <location>
        <begin position="20"/>
        <end position="436"/>
    </location>
</feature>
<dbReference type="SMART" id="SM00645">
    <property type="entry name" value="Pept_C1"/>
    <property type="match status" value="1"/>
</dbReference>
<evidence type="ECO:0000256" key="1">
    <source>
        <dbReference type="ARBA" id="ARBA00008455"/>
    </source>
</evidence>
<keyword evidence="5" id="KW-1185">Reference proteome</keyword>
<dbReference type="EMBL" id="VXIV02001497">
    <property type="protein sequence ID" value="KAF6032507.1"/>
    <property type="molecule type" value="Genomic_DNA"/>
</dbReference>
<comment type="similarity">
    <text evidence="1">Belongs to the peptidase C1 family.</text>
</comment>
<protein>
    <submittedName>
        <fullName evidence="4">F26E4.3</fullName>
    </submittedName>
</protein>
<dbReference type="PROSITE" id="PS00639">
    <property type="entry name" value="THIOL_PROTEASE_HIS"/>
    <property type="match status" value="1"/>
</dbReference>
<dbReference type="PANTHER" id="PTHR12411">
    <property type="entry name" value="CYSTEINE PROTEASE FAMILY C1-RELATED"/>
    <property type="match status" value="1"/>
</dbReference>
<dbReference type="AlphaFoldDB" id="A0A7J7K2R8"/>
<dbReference type="PRINTS" id="PR00705">
    <property type="entry name" value="PAPAIN"/>
</dbReference>
<dbReference type="Gene3D" id="3.90.70.10">
    <property type="entry name" value="Cysteine proteinases"/>
    <property type="match status" value="1"/>
</dbReference>
<dbReference type="InterPro" id="IPR000668">
    <property type="entry name" value="Peptidase_C1A_C"/>
</dbReference>
<evidence type="ECO:0000313" key="4">
    <source>
        <dbReference type="EMBL" id="KAF6032507.1"/>
    </source>
</evidence>
<keyword evidence="2" id="KW-0732">Signal</keyword>
<comment type="caution">
    <text evidence="4">The sequence shown here is derived from an EMBL/GenBank/DDBJ whole genome shotgun (WGS) entry which is preliminary data.</text>
</comment>
<sequence>MRFAAACLILMVVLPAATPAIYTSNVYTRERFTGNYCKQQSRDICCDDRNDDCSMDISDRTGSSLCYCDEFCNQHLPVDCCPDYVVTYECYLPGDKCNRGCNECMCVYDTFILSELRTRYKWQCSNDPCINDIDLIRNINQRQYSGSFQASEYDQFTGIKLKDGLKYFLGTILSKHQVKAQTSVISQCDTDLKYFDSRTKWAGLIHGAADQGKCGASWAFSTAGVAADRLSILSDGAYSTDLSVQQMLSCSNFVSSSVACEGGRLEDAWWWLKKQGVVSASCYPYISGQSMQKEYCRNTIRCADGSLPNVQKMASAYRVNSSECAIKQEILAYGPVQSTMMVKPDFFVYKSGIYASTGLAQTVPSRIDEYQGYHSVKIIGWGEENGQKYWLCVNSWGTKWGENGMFKIRRGTNECGIEDYVIGCWARVHHKRHLRV</sequence>
<feature type="signal peptide" evidence="2">
    <location>
        <begin position="1"/>
        <end position="19"/>
    </location>
</feature>
<feature type="domain" description="Peptidase C1A papain C-terminal" evidence="3">
    <location>
        <begin position="191"/>
        <end position="425"/>
    </location>
</feature>
<dbReference type="InterPro" id="IPR038765">
    <property type="entry name" value="Papain-like_cys_pep_sf"/>
</dbReference>
<organism evidence="4 5">
    <name type="scientific">Bugula neritina</name>
    <name type="common">Brown bryozoan</name>
    <name type="synonym">Sertularia neritina</name>
    <dbReference type="NCBI Taxonomy" id="10212"/>
    <lineage>
        <taxon>Eukaryota</taxon>
        <taxon>Metazoa</taxon>
        <taxon>Spiralia</taxon>
        <taxon>Lophotrochozoa</taxon>
        <taxon>Bryozoa</taxon>
        <taxon>Gymnolaemata</taxon>
        <taxon>Cheilostomatida</taxon>
        <taxon>Flustrina</taxon>
        <taxon>Buguloidea</taxon>
        <taxon>Bugulidae</taxon>
        <taxon>Bugula</taxon>
    </lineage>
</organism>
<dbReference type="InterPro" id="IPR025660">
    <property type="entry name" value="Pept_his_AS"/>
</dbReference>
<name>A0A7J7K2R8_BUGNE</name>
<evidence type="ECO:0000256" key="2">
    <source>
        <dbReference type="SAM" id="SignalP"/>
    </source>
</evidence>
<dbReference type="Proteomes" id="UP000593567">
    <property type="component" value="Unassembled WGS sequence"/>
</dbReference>
<dbReference type="GO" id="GO:0008234">
    <property type="term" value="F:cysteine-type peptidase activity"/>
    <property type="evidence" value="ECO:0007669"/>
    <property type="project" value="InterPro"/>
</dbReference>
<accession>A0A7J7K2R8</accession>
<reference evidence="4" key="1">
    <citation type="submission" date="2020-06" db="EMBL/GenBank/DDBJ databases">
        <title>Draft genome of Bugula neritina, a colonial animal packing powerful symbionts and potential medicines.</title>
        <authorList>
            <person name="Rayko M."/>
        </authorList>
    </citation>
    <scope>NUCLEOTIDE SEQUENCE [LARGE SCALE GENOMIC DNA]</scope>
    <source>
        <strain evidence="4">Kwan_BN1</strain>
    </source>
</reference>
<gene>
    <name evidence="4" type="ORF">EB796_009108</name>
</gene>
<dbReference type="InterPro" id="IPR013128">
    <property type="entry name" value="Peptidase_C1A"/>
</dbReference>
<dbReference type="OrthoDB" id="3789175at2759"/>